<evidence type="ECO:0000313" key="1">
    <source>
        <dbReference type="EMBL" id="PTE09715.1"/>
    </source>
</evidence>
<organism evidence="1 2">
    <name type="scientific">Mesorhizobium helmanticense</name>
    <dbReference type="NCBI Taxonomy" id="1776423"/>
    <lineage>
        <taxon>Bacteria</taxon>
        <taxon>Pseudomonadati</taxon>
        <taxon>Pseudomonadota</taxon>
        <taxon>Alphaproteobacteria</taxon>
        <taxon>Hyphomicrobiales</taxon>
        <taxon>Phyllobacteriaceae</taxon>
        <taxon>Mesorhizobium</taxon>
    </lineage>
</organism>
<proteinExistence type="predicted"/>
<reference evidence="1 2" key="1">
    <citation type="submission" date="2018-03" db="EMBL/GenBank/DDBJ databases">
        <title>Genome sequence of the symbiotic type strain Mesorhizobium helmanticense CSLC115NT isolated from Lotus corniculatus nodules.</title>
        <authorList>
            <person name="Sannazzaro A.I."/>
            <person name="Torres Tejerizo G.A."/>
            <person name="Dip D."/>
            <person name="Caballero M."/>
            <person name="Pistorio M."/>
            <person name="Estrella M.J."/>
        </authorList>
    </citation>
    <scope>NUCLEOTIDE SEQUENCE [LARGE SCALE GENOMIC DNA]</scope>
    <source>
        <strain evidence="1 2">CSLC115N</strain>
    </source>
</reference>
<evidence type="ECO:0000313" key="2">
    <source>
        <dbReference type="Proteomes" id="UP000240259"/>
    </source>
</evidence>
<dbReference type="AlphaFoldDB" id="A0A2T4IVS2"/>
<protein>
    <submittedName>
        <fullName evidence="1">Uncharacterized protein</fullName>
    </submittedName>
</protein>
<dbReference type="RefSeq" id="WP_107649671.1">
    <property type="nucleotide sequence ID" value="NZ_PZJX01000027.1"/>
</dbReference>
<dbReference type="OrthoDB" id="9918817at2"/>
<keyword evidence="2" id="KW-1185">Reference proteome</keyword>
<comment type="caution">
    <text evidence="1">The sequence shown here is derived from an EMBL/GenBank/DDBJ whole genome shotgun (WGS) entry which is preliminary data.</text>
</comment>
<dbReference type="Proteomes" id="UP000240259">
    <property type="component" value="Unassembled WGS sequence"/>
</dbReference>
<name>A0A2T4IVS2_9HYPH</name>
<accession>A0A2T4IVS2</accession>
<gene>
    <name evidence="1" type="ORF">C9427_13540</name>
</gene>
<sequence>MAKIIQLRRHQAISVKAKSKHRVRLRVTDGAYPEETRWDVQRPIQNAGSFRALNGFDDRCARSGRWHAFEVSHRLISRFARQIEPYAARNQVEVRIDGQAVRMVKKVRA</sequence>
<dbReference type="EMBL" id="PZJX01000027">
    <property type="protein sequence ID" value="PTE09715.1"/>
    <property type="molecule type" value="Genomic_DNA"/>
</dbReference>